<dbReference type="RefSeq" id="WP_015543162.1">
    <property type="nucleotide sequence ID" value="NZ_CABJFK010000016.1"/>
</dbReference>
<evidence type="ECO:0000313" key="2">
    <source>
        <dbReference type="EMBL" id="RHE37125.1"/>
    </source>
</evidence>
<reference evidence="2 3" key="1">
    <citation type="submission" date="2018-08" db="EMBL/GenBank/DDBJ databases">
        <title>A genome reference for cultivated species of the human gut microbiota.</title>
        <authorList>
            <person name="Zou Y."/>
            <person name="Xue W."/>
            <person name="Luo G."/>
        </authorList>
    </citation>
    <scope>NUCLEOTIDE SEQUENCE [LARGE SCALE GENOMIC DNA]</scope>
    <source>
        <strain evidence="2 3">AM28-23</strain>
    </source>
</reference>
<dbReference type="AlphaFoldDB" id="A0A414J0Z6"/>
<feature type="domain" description="DUF4179" evidence="1">
    <location>
        <begin position="37"/>
        <end position="109"/>
    </location>
</feature>
<sequence>MKKFDFSKEFGNIDPKYISEAEGEWKGKKRVWTPSFWSKLAAACVILALISTVLSNPKVQAAIKNLALSIGETLGFQKEIESYTEVLNMSQTDHGITANLKEVVLDEGVLLFRVHAEIDNTEGNEQGKSEDISSFKNTGITLDMNKTTINGQKLDEYTSGEYSPYSVDDLLDEDADRDEKEYDRVQEYRFHAPTDLGENPEVHLVLNAFNYDDWEKSEAEFTFDFNISREKILKQTTNKELENISVETEEGTVTLKDIFLNKLQSSISADVPEKLFQKYDVELRGTDSKGNKVRYELKDDAETEAISRVWKFKTDFWRTCGSAGDDERPEIPDPDSEYLELQLYLKSDAIIENNVIKRYDLDDDTYAEEEGKVYDAGDDSEWKAVGEKMRIDIR</sequence>
<dbReference type="Gene3D" id="2.60.40.1630">
    <property type="entry name" value="bacillus anthracis domain"/>
    <property type="match status" value="1"/>
</dbReference>
<dbReference type="Proteomes" id="UP000283745">
    <property type="component" value="Unassembled WGS sequence"/>
</dbReference>
<name>A0A414J0Z6_9FIRM</name>
<comment type="caution">
    <text evidence="2">The sequence shown here is derived from an EMBL/GenBank/DDBJ whole genome shotgun (WGS) entry which is preliminary data.</text>
</comment>
<protein>
    <submittedName>
        <fullName evidence="2">DUF4179 domain-containing protein</fullName>
    </submittedName>
</protein>
<gene>
    <name evidence="2" type="ORF">DW740_15860</name>
</gene>
<accession>A0A414J0Z6</accession>
<proteinExistence type="predicted"/>
<dbReference type="InterPro" id="IPR025436">
    <property type="entry name" value="DUF4179"/>
</dbReference>
<evidence type="ECO:0000259" key="1">
    <source>
        <dbReference type="Pfam" id="PF13786"/>
    </source>
</evidence>
<dbReference type="Pfam" id="PF13786">
    <property type="entry name" value="DUF4179"/>
    <property type="match status" value="1"/>
</dbReference>
<evidence type="ECO:0000313" key="3">
    <source>
        <dbReference type="Proteomes" id="UP000283745"/>
    </source>
</evidence>
<organism evidence="2 3">
    <name type="scientific">Blautia obeum</name>
    <dbReference type="NCBI Taxonomy" id="40520"/>
    <lineage>
        <taxon>Bacteria</taxon>
        <taxon>Bacillati</taxon>
        <taxon>Bacillota</taxon>
        <taxon>Clostridia</taxon>
        <taxon>Lachnospirales</taxon>
        <taxon>Lachnospiraceae</taxon>
        <taxon>Blautia</taxon>
    </lineage>
</organism>
<dbReference type="EMBL" id="QSKF01000016">
    <property type="protein sequence ID" value="RHE37125.1"/>
    <property type="molecule type" value="Genomic_DNA"/>
</dbReference>